<dbReference type="NCBIfam" id="TIGR02605">
    <property type="entry name" value="CxxC_CxxC_SSSS"/>
    <property type="match status" value="1"/>
</dbReference>
<dbReference type="EMBL" id="CP003257">
    <property type="protein sequence ID" value="AEX86120.1"/>
    <property type="molecule type" value="Genomic_DNA"/>
</dbReference>
<dbReference type="STRING" id="443254.Marpi_1734"/>
<dbReference type="OrthoDB" id="9813321at2"/>
<proteinExistence type="predicted"/>
<dbReference type="PANTHER" id="PTHR34404">
    <property type="entry name" value="REGULATORY PROTEIN, FMDB FAMILY"/>
    <property type="match status" value="1"/>
</dbReference>
<dbReference type="SMART" id="SM00834">
    <property type="entry name" value="CxxC_CXXC_SSSS"/>
    <property type="match status" value="1"/>
</dbReference>
<dbReference type="eggNOG" id="COG2331">
    <property type="taxonomic scope" value="Bacteria"/>
</dbReference>
<dbReference type="RefSeq" id="WP_014297191.1">
    <property type="nucleotide sequence ID" value="NC_016751.1"/>
</dbReference>
<keyword evidence="4" id="KW-1185">Reference proteome</keyword>
<dbReference type="AlphaFoldDB" id="H2J5H6"/>
<dbReference type="HOGENOM" id="CLU_136025_3_2_0"/>
<feature type="domain" description="Putative regulatory protein FmdB zinc ribbon" evidence="2">
    <location>
        <begin position="1"/>
        <end position="41"/>
    </location>
</feature>
<protein>
    <submittedName>
        <fullName evidence="3">Putative regulatory protein, FmdB family</fullName>
    </submittedName>
</protein>
<dbReference type="Pfam" id="PF09723">
    <property type="entry name" value="Zn_ribbon_8"/>
    <property type="match status" value="1"/>
</dbReference>
<evidence type="ECO:0000313" key="4">
    <source>
        <dbReference type="Proteomes" id="UP000007161"/>
    </source>
</evidence>
<name>H2J5H6_MARPK</name>
<dbReference type="PANTHER" id="PTHR34404:SF2">
    <property type="entry name" value="CONSERVED SERINE RICH PROTEIN"/>
    <property type="match status" value="1"/>
</dbReference>
<dbReference type="Gene3D" id="2.20.28.30">
    <property type="entry name" value="RNA polymerase ii, chain L"/>
    <property type="match status" value="1"/>
</dbReference>
<accession>H2J5H6</accession>
<feature type="region of interest" description="Disordered" evidence="1">
    <location>
        <begin position="55"/>
        <end position="75"/>
    </location>
</feature>
<dbReference type="InterPro" id="IPR013429">
    <property type="entry name" value="Regulatory_FmdB_Zinc_ribbon"/>
</dbReference>
<evidence type="ECO:0000313" key="3">
    <source>
        <dbReference type="EMBL" id="AEX86120.1"/>
    </source>
</evidence>
<gene>
    <name evidence="3" type="ordered locus">Marpi_1734</name>
</gene>
<evidence type="ECO:0000256" key="1">
    <source>
        <dbReference type="SAM" id="MobiDB-lite"/>
    </source>
</evidence>
<sequence length="75" mass="8051">MPIYRYVCQECGHEFTVMHGMNETPEVFCEKCGGVAKKGIGRVGIAFKGSGFYINDSKSSSTSKSTTSTTGSNSK</sequence>
<dbReference type="KEGG" id="mpz:Marpi_1734"/>
<dbReference type="Proteomes" id="UP000007161">
    <property type="component" value="Chromosome"/>
</dbReference>
<organism evidence="3 4">
    <name type="scientific">Marinitoga piezophila (strain DSM 14283 / JCM 11233 / KA3)</name>
    <dbReference type="NCBI Taxonomy" id="443254"/>
    <lineage>
        <taxon>Bacteria</taxon>
        <taxon>Thermotogati</taxon>
        <taxon>Thermotogota</taxon>
        <taxon>Thermotogae</taxon>
        <taxon>Petrotogales</taxon>
        <taxon>Petrotogaceae</taxon>
        <taxon>Marinitoga</taxon>
    </lineage>
</organism>
<dbReference type="SUPFAM" id="SSF57783">
    <property type="entry name" value="Zinc beta-ribbon"/>
    <property type="match status" value="1"/>
</dbReference>
<reference evidence="4" key="2">
    <citation type="submission" date="2012-01" db="EMBL/GenBank/DDBJ databases">
        <title>Complete sequence of chromosome of Marinitoga piezophila KA3.</title>
        <authorList>
            <person name="Lucas S."/>
            <person name="Han J."/>
            <person name="Lapidus A."/>
            <person name="Cheng J.-F."/>
            <person name="Goodwin L."/>
            <person name="Pitluck S."/>
            <person name="Peters L."/>
            <person name="Mikhailova N."/>
            <person name="Teshima H."/>
            <person name="Detter J.C."/>
            <person name="Han C."/>
            <person name="Tapia R."/>
            <person name="Land M."/>
            <person name="Hauser L."/>
            <person name="Kyrpides N."/>
            <person name="Ivanova N."/>
            <person name="Pagani I."/>
            <person name="Jebbar M."/>
            <person name="Vannier P."/>
            <person name="Oger P."/>
            <person name="Cario A."/>
            <person name="Bartlett D."/>
            <person name="Noll K.M."/>
            <person name="Woyke T."/>
        </authorList>
    </citation>
    <scope>NUCLEOTIDE SEQUENCE [LARGE SCALE GENOMIC DNA]</scope>
    <source>
        <strain evidence="4">DSM 14283 / JCM 11233 / KA3</strain>
    </source>
</reference>
<evidence type="ECO:0000259" key="2">
    <source>
        <dbReference type="SMART" id="SM00834"/>
    </source>
</evidence>
<reference evidence="3 4" key="1">
    <citation type="journal article" date="2012" name="J. Bacteriol.">
        <title>Complete Genome Sequence of the Thermophilic, Piezophilic, Heterotrophic Bacterium Marinitoga piezophila KA3.</title>
        <authorList>
            <person name="Lucas S."/>
            <person name="Han J."/>
            <person name="Lapidus A."/>
            <person name="Cheng J.F."/>
            <person name="Goodwin L.A."/>
            <person name="Pitluck S."/>
            <person name="Peters L."/>
            <person name="Mikhailova N."/>
            <person name="Teshima H."/>
            <person name="Detter J.C."/>
            <person name="Han C."/>
            <person name="Tapia R."/>
            <person name="Land M."/>
            <person name="Hauser L."/>
            <person name="Kyrpides N.C."/>
            <person name="Ivanova N."/>
            <person name="Pagani I."/>
            <person name="Vannier P."/>
            <person name="Oger P."/>
            <person name="Bartlett D.H."/>
            <person name="Noll K.M."/>
            <person name="Woyke T."/>
            <person name="Jebbar M."/>
        </authorList>
    </citation>
    <scope>NUCLEOTIDE SEQUENCE [LARGE SCALE GENOMIC DNA]</scope>
    <source>
        <strain evidence="4">DSM 14283 / JCM 11233 / KA3</strain>
    </source>
</reference>
<feature type="compositionally biased region" description="Low complexity" evidence="1">
    <location>
        <begin position="57"/>
        <end position="75"/>
    </location>
</feature>